<dbReference type="AlphaFoldDB" id="A0A0E0R7I1"/>
<sequence length="209" mass="23413">MPGAQDTGWYLGIRPWYQGIKHDTCGVSEGNDEGDVGEGAPQRQRMASRRHGEVRDVCSLSTWYLRYRLVPSTWYLWYQLGIDRYLMPGIRPWYQGIKHDTCEVSEGTVKRRRRRGRGRAATAEDDVEEARRAREREKSRGGAEEEFDGHTCCKSTRAAGVHPGGAKAIGRSRDDGDAEAEGEDEGSSRFCPPRGDDSPAHTRPTRAAS</sequence>
<evidence type="ECO:0000256" key="1">
    <source>
        <dbReference type="SAM" id="MobiDB-lite"/>
    </source>
</evidence>
<proteinExistence type="predicted"/>
<dbReference type="Proteomes" id="UP000008022">
    <property type="component" value="Unassembled WGS sequence"/>
</dbReference>
<dbReference type="EnsemblPlants" id="ORUFI11G11770.1">
    <property type="protein sequence ID" value="ORUFI11G11770.1"/>
    <property type="gene ID" value="ORUFI11G11770"/>
</dbReference>
<feature type="region of interest" description="Disordered" evidence="1">
    <location>
        <begin position="28"/>
        <end position="48"/>
    </location>
</feature>
<evidence type="ECO:0000313" key="3">
    <source>
        <dbReference type="Proteomes" id="UP000008022"/>
    </source>
</evidence>
<keyword evidence="3" id="KW-1185">Reference proteome</keyword>
<name>A0A0E0R7I1_ORYRU</name>
<protein>
    <submittedName>
        <fullName evidence="2">Uncharacterized protein</fullName>
    </submittedName>
</protein>
<reference evidence="2" key="2">
    <citation type="submission" date="2015-06" db="UniProtKB">
        <authorList>
            <consortium name="EnsemblPlants"/>
        </authorList>
    </citation>
    <scope>IDENTIFICATION</scope>
</reference>
<accession>A0A0E0R7I1</accession>
<dbReference type="Gramene" id="ORUFI11G11770.1">
    <property type="protein sequence ID" value="ORUFI11G11770.1"/>
    <property type="gene ID" value="ORUFI11G11770"/>
</dbReference>
<feature type="region of interest" description="Disordered" evidence="1">
    <location>
        <begin position="105"/>
        <end position="209"/>
    </location>
</feature>
<feature type="compositionally biased region" description="Basic and acidic residues" evidence="1">
    <location>
        <begin position="129"/>
        <end position="151"/>
    </location>
</feature>
<feature type="compositionally biased region" description="Acidic residues" evidence="1">
    <location>
        <begin position="176"/>
        <end position="185"/>
    </location>
</feature>
<evidence type="ECO:0000313" key="2">
    <source>
        <dbReference type="EnsemblPlants" id="ORUFI11G11770.1"/>
    </source>
</evidence>
<dbReference type="HOGENOM" id="CLU_098097_0_0_1"/>
<reference evidence="3" key="1">
    <citation type="submission" date="2013-06" db="EMBL/GenBank/DDBJ databases">
        <authorList>
            <person name="Zhao Q."/>
        </authorList>
    </citation>
    <scope>NUCLEOTIDE SEQUENCE</scope>
    <source>
        <strain evidence="3">cv. W1943</strain>
    </source>
</reference>
<organism evidence="2 3">
    <name type="scientific">Oryza rufipogon</name>
    <name type="common">Brownbeard rice</name>
    <name type="synonym">Asian wild rice</name>
    <dbReference type="NCBI Taxonomy" id="4529"/>
    <lineage>
        <taxon>Eukaryota</taxon>
        <taxon>Viridiplantae</taxon>
        <taxon>Streptophyta</taxon>
        <taxon>Embryophyta</taxon>
        <taxon>Tracheophyta</taxon>
        <taxon>Spermatophyta</taxon>
        <taxon>Magnoliopsida</taxon>
        <taxon>Liliopsida</taxon>
        <taxon>Poales</taxon>
        <taxon>Poaceae</taxon>
        <taxon>BOP clade</taxon>
        <taxon>Oryzoideae</taxon>
        <taxon>Oryzeae</taxon>
        <taxon>Oryzinae</taxon>
        <taxon>Oryza</taxon>
    </lineage>
</organism>